<organism evidence="1 2">
    <name type="scientific">Sulfobacillus acidophilus</name>
    <dbReference type="NCBI Taxonomy" id="53633"/>
    <lineage>
        <taxon>Bacteria</taxon>
        <taxon>Bacillati</taxon>
        <taxon>Bacillota</taxon>
        <taxon>Clostridia</taxon>
        <taxon>Eubacteriales</taxon>
        <taxon>Clostridiales Family XVII. Incertae Sedis</taxon>
        <taxon>Sulfobacillus</taxon>
    </lineage>
</organism>
<evidence type="ECO:0000313" key="2">
    <source>
        <dbReference type="Proteomes" id="UP000241848"/>
    </source>
</evidence>
<dbReference type="AlphaFoldDB" id="A0A2T2WCL8"/>
<evidence type="ECO:0000313" key="1">
    <source>
        <dbReference type="EMBL" id="PSR19981.1"/>
    </source>
</evidence>
<evidence type="ECO:0008006" key="3">
    <source>
        <dbReference type="Google" id="ProtNLM"/>
    </source>
</evidence>
<dbReference type="SUPFAM" id="SSF55008">
    <property type="entry name" value="HMA, heavy metal-associated domain"/>
    <property type="match status" value="1"/>
</dbReference>
<dbReference type="EMBL" id="PXYV01000101">
    <property type="protein sequence ID" value="PSR19981.1"/>
    <property type="molecule type" value="Genomic_DNA"/>
</dbReference>
<sequence>MTRILQGQPGIREVQADFAQHRVAVVVDREQVDEHALFAALTTGGYPAERVAE</sequence>
<gene>
    <name evidence="1" type="ORF">C7B45_17165</name>
</gene>
<dbReference type="Gene3D" id="3.30.70.100">
    <property type="match status" value="1"/>
</dbReference>
<accession>A0A2T2WCL8</accession>
<reference evidence="1 2" key="1">
    <citation type="journal article" date="2014" name="BMC Genomics">
        <title>Comparison of environmental and isolate Sulfobacillus genomes reveals diverse carbon, sulfur, nitrogen, and hydrogen metabolisms.</title>
        <authorList>
            <person name="Justice N.B."/>
            <person name="Norman A."/>
            <person name="Brown C.T."/>
            <person name="Singh A."/>
            <person name="Thomas B.C."/>
            <person name="Banfield J.F."/>
        </authorList>
    </citation>
    <scope>NUCLEOTIDE SEQUENCE [LARGE SCALE GENOMIC DNA]</scope>
    <source>
        <strain evidence="1">AMDSBA3</strain>
    </source>
</reference>
<dbReference type="InterPro" id="IPR036163">
    <property type="entry name" value="HMA_dom_sf"/>
</dbReference>
<dbReference type="Proteomes" id="UP000241848">
    <property type="component" value="Unassembled WGS sequence"/>
</dbReference>
<proteinExistence type="predicted"/>
<comment type="caution">
    <text evidence="1">The sequence shown here is derived from an EMBL/GenBank/DDBJ whole genome shotgun (WGS) entry which is preliminary data.</text>
</comment>
<protein>
    <recommendedName>
        <fullName evidence="3">HMA domain-containing protein</fullName>
    </recommendedName>
</protein>
<dbReference type="GO" id="GO:0046872">
    <property type="term" value="F:metal ion binding"/>
    <property type="evidence" value="ECO:0007669"/>
    <property type="project" value="InterPro"/>
</dbReference>
<name>A0A2T2WCL8_9FIRM</name>